<accession>A0A8S9H629</accession>
<evidence type="ECO:0000256" key="1">
    <source>
        <dbReference type="SAM" id="MobiDB-lite"/>
    </source>
</evidence>
<gene>
    <name evidence="2" type="ORF">F2Q68_00036199</name>
</gene>
<protein>
    <submittedName>
        <fullName evidence="2">Uncharacterized protein</fullName>
    </submittedName>
</protein>
<dbReference type="Proteomes" id="UP000712281">
    <property type="component" value="Unassembled WGS sequence"/>
</dbReference>
<evidence type="ECO:0000313" key="3">
    <source>
        <dbReference type="Proteomes" id="UP000712281"/>
    </source>
</evidence>
<feature type="region of interest" description="Disordered" evidence="1">
    <location>
        <begin position="1"/>
        <end position="35"/>
    </location>
</feature>
<proteinExistence type="predicted"/>
<evidence type="ECO:0000313" key="2">
    <source>
        <dbReference type="EMBL" id="KAF2551458.1"/>
    </source>
</evidence>
<reference evidence="2" key="1">
    <citation type="submission" date="2019-12" db="EMBL/GenBank/DDBJ databases">
        <title>Genome sequencing and annotation of Brassica cretica.</title>
        <authorList>
            <person name="Studholme D.J."/>
            <person name="Sarris P.F."/>
        </authorList>
    </citation>
    <scope>NUCLEOTIDE SEQUENCE</scope>
    <source>
        <strain evidence="2">PFS-001/15</strain>
        <tissue evidence="2">Leaf</tissue>
    </source>
</reference>
<comment type="caution">
    <text evidence="2">The sequence shown here is derived from an EMBL/GenBank/DDBJ whole genome shotgun (WGS) entry which is preliminary data.</text>
</comment>
<organism evidence="2 3">
    <name type="scientific">Brassica cretica</name>
    <name type="common">Mustard</name>
    <dbReference type="NCBI Taxonomy" id="69181"/>
    <lineage>
        <taxon>Eukaryota</taxon>
        <taxon>Viridiplantae</taxon>
        <taxon>Streptophyta</taxon>
        <taxon>Embryophyta</taxon>
        <taxon>Tracheophyta</taxon>
        <taxon>Spermatophyta</taxon>
        <taxon>Magnoliopsida</taxon>
        <taxon>eudicotyledons</taxon>
        <taxon>Gunneridae</taxon>
        <taxon>Pentapetalae</taxon>
        <taxon>rosids</taxon>
        <taxon>malvids</taxon>
        <taxon>Brassicales</taxon>
        <taxon>Brassicaceae</taxon>
        <taxon>Brassiceae</taxon>
        <taxon>Brassica</taxon>
    </lineage>
</organism>
<name>A0A8S9H629_BRACR</name>
<dbReference type="AlphaFoldDB" id="A0A8S9H629"/>
<sequence>MGTTACCHMESSPEPPHTKTLSSSSSPSNAAQGNRKPPCFELSFGRFSKLIITFKPLRILCMQSHHCVPLVETKP</sequence>
<dbReference type="EMBL" id="QGKW02001988">
    <property type="protein sequence ID" value="KAF2551458.1"/>
    <property type="molecule type" value="Genomic_DNA"/>
</dbReference>